<evidence type="ECO:0000256" key="1">
    <source>
        <dbReference type="SAM" id="MobiDB-lite"/>
    </source>
</evidence>
<protein>
    <recommendedName>
        <fullName evidence="4">C2H2-type domain-containing protein</fullName>
    </recommendedName>
</protein>
<proteinExistence type="predicted"/>
<evidence type="ECO:0000313" key="3">
    <source>
        <dbReference type="Proteomes" id="UP000316270"/>
    </source>
</evidence>
<dbReference type="PANTHER" id="PTHR38166:SF1">
    <property type="entry name" value="C2H2-TYPE DOMAIN-CONTAINING PROTEIN"/>
    <property type="match status" value="1"/>
</dbReference>
<feature type="region of interest" description="Disordered" evidence="1">
    <location>
        <begin position="71"/>
        <end position="99"/>
    </location>
</feature>
<keyword evidence="3" id="KW-1185">Reference proteome</keyword>
<evidence type="ECO:0000313" key="2">
    <source>
        <dbReference type="EMBL" id="QDS75604.1"/>
    </source>
</evidence>
<sequence length="485" mass="54014">MDGLQRHYAQRHALSGPAFDTRMTERNSVQFPFRHHRQSNDSSLPGQLPRPPQMGAVSSWGAVTSLTSLPSSNSLGSSAECDSDSEFTDEEEGAGRASCHGVSSDVKKMIKYLLCKVQWHLYFSSVYHCANSSMATSAMRAFGNSADRLNSPSLSACAKNYSAMDTSEDAHLKKRRKVKRGIGADPMTLCRFACPFYKHDPQIYGSRRSCSGPGWPTVHKMKQHLYRAHAEPTQCPRCHLVVDTDADLRNHIRGEPCPVAEPHPMEGITREQLQILTKRAAPCRLEEDKWMDVYRLLFPGELEADLPSPCKLLSISILTIADLMVVQDYEHGMATERSRQFRRDLLRMIRIELFSLARRATGQVEEHLLGNIAGIVQRCQRELISSRQSTAQNTPNRTPQTSPQQSSVTNGSCPSEYHIPPPLQVGSSDSDSFLPCVTDEEPYHVDWNALFPDPYNDVLSLSSATATPQSLSHLSPSREVQMTGA</sequence>
<dbReference type="PANTHER" id="PTHR38166">
    <property type="entry name" value="C2H2-TYPE DOMAIN-CONTAINING PROTEIN-RELATED"/>
    <property type="match status" value="1"/>
</dbReference>
<name>A0A517LIY0_9PEZI</name>
<accession>A0A517LIY0</accession>
<organism evidence="2 3">
    <name type="scientific">Venturia effusa</name>
    <dbReference type="NCBI Taxonomy" id="50376"/>
    <lineage>
        <taxon>Eukaryota</taxon>
        <taxon>Fungi</taxon>
        <taxon>Dikarya</taxon>
        <taxon>Ascomycota</taxon>
        <taxon>Pezizomycotina</taxon>
        <taxon>Dothideomycetes</taxon>
        <taxon>Pleosporomycetidae</taxon>
        <taxon>Venturiales</taxon>
        <taxon>Venturiaceae</taxon>
        <taxon>Venturia</taxon>
    </lineage>
</organism>
<gene>
    <name evidence="2" type="ORF">FKW77_006447</name>
</gene>
<dbReference type="EMBL" id="CP042197">
    <property type="protein sequence ID" value="QDS75604.1"/>
    <property type="molecule type" value="Genomic_DNA"/>
</dbReference>
<dbReference type="OrthoDB" id="4738706at2759"/>
<dbReference type="AlphaFoldDB" id="A0A517LIY0"/>
<reference evidence="2 3" key="1">
    <citation type="submission" date="2019-07" db="EMBL/GenBank/DDBJ databases">
        <title>Finished genome of Venturia effusa.</title>
        <authorList>
            <person name="Young C.A."/>
            <person name="Cox M.P."/>
            <person name="Ganley A.R.D."/>
            <person name="David W.J."/>
        </authorList>
    </citation>
    <scope>NUCLEOTIDE SEQUENCE [LARGE SCALE GENOMIC DNA]</scope>
    <source>
        <strain evidence="3">albino</strain>
    </source>
</reference>
<feature type="region of interest" description="Disordered" evidence="1">
    <location>
        <begin position="1"/>
        <end position="57"/>
    </location>
</feature>
<feature type="compositionally biased region" description="Polar residues" evidence="1">
    <location>
        <begin position="386"/>
        <end position="413"/>
    </location>
</feature>
<feature type="region of interest" description="Disordered" evidence="1">
    <location>
        <begin position="386"/>
        <end position="434"/>
    </location>
</feature>
<dbReference type="Proteomes" id="UP000316270">
    <property type="component" value="Chromosome 13"/>
</dbReference>
<feature type="compositionally biased region" description="Acidic residues" evidence="1">
    <location>
        <begin position="81"/>
        <end position="92"/>
    </location>
</feature>
<evidence type="ECO:0008006" key="4">
    <source>
        <dbReference type="Google" id="ProtNLM"/>
    </source>
</evidence>